<organism evidence="3 4">
    <name type="scientific">Rhynocoris fuscipes</name>
    <dbReference type="NCBI Taxonomy" id="488301"/>
    <lineage>
        <taxon>Eukaryota</taxon>
        <taxon>Metazoa</taxon>
        <taxon>Ecdysozoa</taxon>
        <taxon>Arthropoda</taxon>
        <taxon>Hexapoda</taxon>
        <taxon>Insecta</taxon>
        <taxon>Pterygota</taxon>
        <taxon>Neoptera</taxon>
        <taxon>Paraneoptera</taxon>
        <taxon>Hemiptera</taxon>
        <taxon>Heteroptera</taxon>
        <taxon>Panheteroptera</taxon>
        <taxon>Cimicomorpha</taxon>
        <taxon>Reduviidae</taxon>
        <taxon>Harpactorinae</taxon>
        <taxon>Harpactorini</taxon>
        <taxon>Rhynocoris</taxon>
    </lineage>
</organism>
<keyword evidence="2" id="KW-0732">Signal</keyword>
<feature type="signal peptide" evidence="2">
    <location>
        <begin position="1"/>
        <end position="19"/>
    </location>
</feature>
<evidence type="ECO:0000256" key="1">
    <source>
        <dbReference type="SAM" id="MobiDB-lite"/>
    </source>
</evidence>
<keyword evidence="4" id="KW-1185">Reference proteome</keyword>
<dbReference type="InterPro" id="IPR036728">
    <property type="entry name" value="PBP_GOBP_sf"/>
</dbReference>
<proteinExistence type="predicted"/>
<dbReference type="Gene3D" id="1.10.238.20">
    <property type="entry name" value="Pheromone/general odorant binding protein domain"/>
    <property type="match status" value="1"/>
</dbReference>
<dbReference type="SUPFAM" id="SSF47565">
    <property type="entry name" value="Insect pheromone/odorant-binding proteins"/>
    <property type="match status" value="1"/>
</dbReference>
<feature type="compositionally biased region" description="Polar residues" evidence="1">
    <location>
        <begin position="88"/>
        <end position="119"/>
    </location>
</feature>
<feature type="region of interest" description="Disordered" evidence="1">
    <location>
        <begin position="88"/>
        <end position="121"/>
    </location>
</feature>
<reference evidence="3 4" key="1">
    <citation type="submission" date="2022-12" db="EMBL/GenBank/DDBJ databases">
        <title>Chromosome-level genome assembly of true bugs.</title>
        <authorList>
            <person name="Ma L."/>
            <person name="Li H."/>
        </authorList>
    </citation>
    <scope>NUCLEOTIDE SEQUENCE [LARGE SCALE GENOMIC DNA]</scope>
    <source>
        <strain evidence="3">Lab_2022b</strain>
    </source>
</reference>
<gene>
    <name evidence="3" type="ORF">O3M35_001904</name>
</gene>
<feature type="chain" id="PRO_5043665347" evidence="2">
    <location>
        <begin position="20"/>
        <end position="247"/>
    </location>
</feature>
<dbReference type="CDD" id="cd23992">
    <property type="entry name" value="PBP_GOBP"/>
    <property type="match status" value="1"/>
</dbReference>
<accession>A0AAW1CQJ4</accession>
<dbReference type="AlphaFoldDB" id="A0AAW1CQJ4"/>
<dbReference type="Proteomes" id="UP001461498">
    <property type="component" value="Unassembled WGS sequence"/>
</dbReference>
<dbReference type="GO" id="GO:0005549">
    <property type="term" value="F:odorant binding"/>
    <property type="evidence" value="ECO:0007669"/>
    <property type="project" value="InterPro"/>
</dbReference>
<sequence length="247" mass="27225">MKTFAFLCLTASLLVVAQCGLKKQIGRRIASSVIGGNNPLKPNLFHKPKKQFIPIPLPIPVPYGNRRIYIQQQQENTTMLNLENSTILSQSDSTTEAPTPSQDSDRSTTVGASTVSKSPQELRQKIKEQVENLIESCKTQHKLTPEQAKIATDVAVPKTEAEKCFLDCIYTGLSLTKDGAFNEAGAKMLAQQRFASSPDELTKANTMIETCTKEAVVKDANEKCALGRLIRECFVKHGAKIQFFPKP</sequence>
<dbReference type="EMBL" id="JAPXFL010000010">
    <property type="protein sequence ID" value="KAK9500681.1"/>
    <property type="molecule type" value="Genomic_DNA"/>
</dbReference>
<name>A0AAW1CQJ4_9HEMI</name>
<evidence type="ECO:0000313" key="4">
    <source>
        <dbReference type="Proteomes" id="UP001461498"/>
    </source>
</evidence>
<comment type="caution">
    <text evidence="3">The sequence shown here is derived from an EMBL/GenBank/DDBJ whole genome shotgun (WGS) entry which is preliminary data.</text>
</comment>
<dbReference type="InterPro" id="IPR006170">
    <property type="entry name" value="PBP/GOBP"/>
</dbReference>
<protein>
    <submittedName>
        <fullName evidence="3">Uncharacterized protein</fullName>
    </submittedName>
</protein>
<evidence type="ECO:0000256" key="2">
    <source>
        <dbReference type="SAM" id="SignalP"/>
    </source>
</evidence>
<evidence type="ECO:0000313" key="3">
    <source>
        <dbReference type="EMBL" id="KAK9500681.1"/>
    </source>
</evidence>
<dbReference type="Pfam" id="PF01395">
    <property type="entry name" value="PBP_GOBP"/>
    <property type="match status" value="1"/>
</dbReference>